<protein>
    <recommendedName>
        <fullName evidence="1">Transglutaminase-like domain-containing protein</fullName>
    </recommendedName>
</protein>
<name>A0A6A0B375_9ACTN</name>
<dbReference type="EMBL" id="BLLG01000015">
    <property type="protein sequence ID" value="GFH38247.1"/>
    <property type="molecule type" value="Genomic_DNA"/>
</dbReference>
<organism evidence="2 3">
    <name type="scientific">Streptomyces pacificus</name>
    <dbReference type="NCBI Taxonomy" id="2705029"/>
    <lineage>
        <taxon>Bacteria</taxon>
        <taxon>Bacillati</taxon>
        <taxon>Actinomycetota</taxon>
        <taxon>Actinomycetes</taxon>
        <taxon>Kitasatosporales</taxon>
        <taxon>Streptomycetaceae</taxon>
        <taxon>Streptomyces</taxon>
    </lineage>
</organism>
<evidence type="ECO:0000259" key="1">
    <source>
        <dbReference type="SMART" id="SM00460"/>
    </source>
</evidence>
<evidence type="ECO:0000313" key="2">
    <source>
        <dbReference type="EMBL" id="GFH38247.1"/>
    </source>
</evidence>
<evidence type="ECO:0000313" key="3">
    <source>
        <dbReference type="Proteomes" id="UP000484988"/>
    </source>
</evidence>
<dbReference type="SMART" id="SM00460">
    <property type="entry name" value="TGc"/>
    <property type="match status" value="1"/>
</dbReference>
<comment type="caution">
    <text evidence="2">The sequence shown here is derived from an EMBL/GenBank/DDBJ whole genome shotgun (WGS) entry which is preliminary data.</text>
</comment>
<feature type="domain" description="Transglutaminase-like" evidence="1">
    <location>
        <begin position="197"/>
        <end position="257"/>
    </location>
</feature>
<sequence length="310" mass="34049">MATPVSSGPRERRLPEPERIEGLVRRLRQVPDRQRRFSVTPAQARRVHGIRHDLLAALTAAGVPYVGQGGEQLYDAYDLGNAALHLGRLSVQSRSMRAWAKAWQTALDQAPGHRVEVVSGCPAPGHPGPCRYGVLLGGRRRQVEGPASEARLGELHATPVTRDWPQLPSAVRELLQEVGDVGFFLLPEAVRWDPEFLWRTRMSDCGGAAAWLVHEGGRRGLESRFSFGLLVAAPYSTPHCWAEFRVDGVWVPVDPLLLQALNAWGGLSREAFPPEGTPGALFHRLTGRFTKVVSHGGIWAQVSLPTERTG</sequence>
<dbReference type="SUPFAM" id="SSF54001">
    <property type="entry name" value="Cysteine proteinases"/>
    <property type="match status" value="1"/>
</dbReference>
<gene>
    <name evidence="2" type="ORF">SCWH03_44890</name>
</gene>
<dbReference type="Proteomes" id="UP000484988">
    <property type="component" value="Unassembled WGS sequence"/>
</dbReference>
<dbReference type="AlphaFoldDB" id="A0A6A0B375"/>
<dbReference type="RefSeq" id="WP_173265938.1">
    <property type="nucleotide sequence ID" value="NZ_BLLG01000015.1"/>
</dbReference>
<proteinExistence type="predicted"/>
<accession>A0A6A0B375</accession>
<dbReference type="InterPro" id="IPR002931">
    <property type="entry name" value="Transglutaminase-like"/>
</dbReference>
<dbReference type="InterPro" id="IPR038765">
    <property type="entry name" value="Papain-like_cys_pep_sf"/>
</dbReference>
<reference evidence="2 3" key="1">
    <citation type="submission" date="2020-02" db="EMBL/GenBank/DDBJ databases">
        <title>Whole Genome Shotgun Sequence of Streptomyces sp. strain CWH03.</title>
        <authorList>
            <person name="Dohra H."/>
            <person name="Kodani S."/>
            <person name="Yamamura H."/>
        </authorList>
    </citation>
    <scope>NUCLEOTIDE SEQUENCE [LARGE SCALE GENOMIC DNA]</scope>
    <source>
        <strain evidence="2 3">CWH03</strain>
    </source>
</reference>
<keyword evidence="3" id="KW-1185">Reference proteome</keyword>